<evidence type="ECO:0000313" key="1">
    <source>
        <dbReference type="EMBL" id="EAY26655.1"/>
    </source>
</evidence>
<protein>
    <submittedName>
        <fullName evidence="1">Uncharacterized protein</fullName>
    </submittedName>
</protein>
<accession>A1ZSA7</accession>
<gene>
    <name evidence="1" type="ORF">M23134_02906</name>
</gene>
<sequence length="299" mass="35172">MNIVITVVVLFVLYRLFFYKPRKEYHIKDINEQSFTLAITKQSKGAPATDEKIIYWKNLKDIRFTSHKNLLSFEDIRNHVFAVPYHAKNWSALLQAVPERFTNFDHEYVKELLLQNEKKTYLKITAATPHLVMYDVSQSSKLSEEAFAWADVKTAQLNEDKTALSIALQNGHTFTIDDDIDNWYWLLKYVPNHFEDADYIKALFESFTACDVCGNIAVLGEECQACYEVIWHKNSVYPTKEKFIKERQLEIFGTDSPLEKIVFKVYEGEAFKKNPDWQLLVTEEEILDFSQENYWQEED</sequence>
<evidence type="ECO:0000313" key="2">
    <source>
        <dbReference type="Proteomes" id="UP000004095"/>
    </source>
</evidence>
<proteinExistence type="predicted"/>
<keyword evidence="2" id="KW-1185">Reference proteome</keyword>
<comment type="caution">
    <text evidence="1">The sequence shown here is derived from an EMBL/GenBank/DDBJ whole genome shotgun (WGS) entry which is preliminary data.</text>
</comment>
<reference evidence="1 2" key="1">
    <citation type="submission" date="2007-01" db="EMBL/GenBank/DDBJ databases">
        <authorList>
            <person name="Haygood M."/>
            <person name="Podell S."/>
            <person name="Anderson C."/>
            <person name="Hopkinson B."/>
            <person name="Roe K."/>
            <person name="Barbeau K."/>
            <person name="Gaasterland T."/>
            <person name="Ferriera S."/>
            <person name="Johnson J."/>
            <person name="Kravitz S."/>
            <person name="Beeson K."/>
            <person name="Sutton G."/>
            <person name="Rogers Y.-H."/>
            <person name="Friedman R."/>
            <person name="Frazier M."/>
            <person name="Venter J.C."/>
        </authorList>
    </citation>
    <scope>NUCLEOTIDE SEQUENCE [LARGE SCALE GENOMIC DNA]</scope>
    <source>
        <strain evidence="1 2">ATCC 23134</strain>
    </source>
</reference>
<dbReference type="RefSeq" id="WP_002700374.1">
    <property type="nucleotide sequence ID" value="NZ_AAWS01000031.1"/>
</dbReference>
<dbReference type="EMBL" id="AAWS01000031">
    <property type="protein sequence ID" value="EAY26655.1"/>
    <property type="molecule type" value="Genomic_DNA"/>
</dbReference>
<organism evidence="1 2">
    <name type="scientific">Microscilla marina ATCC 23134</name>
    <dbReference type="NCBI Taxonomy" id="313606"/>
    <lineage>
        <taxon>Bacteria</taxon>
        <taxon>Pseudomonadati</taxon>
        <taxon>Bacteroidota</taxon>
        <taxon>Cytophagia</taxon>
        <taxon>Cytophagales</taxon>
        <taxon>Microscillaceae</taxon>
        <taxon>Microscilla</taxon>
    </lineage>
</organism>
<dbReference type="AlphaFoldDB" id="A1ZSA7"/>
<dbReference type="OrthoDB" id="531614at2"/>
<dbReference type="Proteomes" id="UP000004095">
    <property type="component" value="Unassembled WGS sequence"/>
</dbReference>
<name>A1ZSA7_MICM2</name>